<dbReference type="PRINTS" id="PR00475">
    <property type="entry name" value="HEXOKINASE"/>
</dbReference>
<dbReference type="GO" id="GO:0005524">
    <property type="term" value="F:ATP binding"/>
    <property type="evidence" value="ECO:0007669"/>
    <property type="project" value="UniProtKB-UniRule"/>
</dbReference>
<proteinExistence type="inferred from homology"/>
<dbReference type="SUPFAM" id="SSF53067">
    <property type="entry name" value="Actin-like ATPase domain"/>
    <property type="match status" value="2"/>
</dbReference>
<evidence type="ECO:0000256" key="9">
    <source>
        <dbReference type="ARBA" id="ARBA00044613"/>
    </source>
</evidence>
<dbReference type="GO" id="GO:0006006">
    <property type="term" value="P:glucose metabolic process"/>
    <property type="evidence" value="ECO:0007669"/>
    <property type="project" value="TreeGrafter"/>
</dbReference>
<evidence type="ECO:0000259" key="13">
    <source>
        <dbReference type="Pfam" id="PF00349"/>
    </source>
</evidence>
<feature type="domain" description="Hexokinase C-terminal" evidence="14">
    <location>
        <begin position="270"/>
        <end position="503"/>
    </location>
</feature>
<dbReference type="Gene3D" id="3.30.420.40">
    <property type="match status" value="1"/>
</dbReference>
<accession>A0A7S0JD42</accession>
<gene>
    <name evidence="15" type="ORF">CLEP1334_LOCUS23431</name>
</gene>
<evidence type="ECO:0000313" key="15">
    <source>
        <dbReference type="EMBL" id="CAD8548141.1"/>
    </source>
</evidence>
<comment type="catalytic activity">
    <reaction evidence="11">
        <text>D-glucose + ATP = D-glucose 6-phosphate + ADP + H(+)</text>
        <dbReference type="Rhea" id="RHEA:17825"/>
        <dbReference type="ChEBI" id="CHEBI:4167"/>
        <dbReference type="ChEBI" id="CHEBI:15378"/>
        <dbReference type="ChEBI" id="CHEBI:30616"/>
        <dbReference type="ChEBI" id="CHEBI:61548"/>
        <dbReference type="ChEBI" id="CHEBI:456216"/>
        <dbReference type="EC" id="2.7.1.1"/>
    </reaction>
    <physiologicalReaction direction="left-to-right" evidence="11">
        <dbReference type="Rhea" id="RHEA:17826"/>
    </physiologicalReaction>
</comment>
<dbReference type="GO" id="GO:0005536">
    <property type="term" value="F:D-glucose binding"/>
    <property type="evidence" value="ECO:0007669"/>
    <property type="project" value="InterPro"/>
</dbReference>
<keyword evidence="7 12" id="KW-0067">ATP-binding</keyword>
<dbReference type="InterPro" id="IPR001312">
    <property type="entry name" value="Hexokinase"/>
</dbReference>
<evidence type="ECO:0000256" key="8">
    <source>
        <dbReference type="ARBA" id="ARBA00023152"/>
    </source>
</evidence>
<reference evidence="15" key="1">
    <citation type="submission" date="2021-01" db="EMBL/GenBank/DDBJ databases">
        <authorList>
            <person name="Corre E."/>
            <person name="Pelletier E."/>
            <person name="Niang G."/>
            <person name="Scheremetjew M."/>
            <person name="Finn R."/>
            <person name="Kale V."/>
            <person name="Holt S."/>
            <person name="Cochrane G."/>
            <person name="Meng A."/>
            <person name="Brown T."/>
            <person name="Cohen L."/>
        </authorList>
    </citation>
    <scope>NUCLEOTIDE SEQUENCE</scope>
    <source>
        <strain evidence="15">RCC1130</strain>
    </source>
</reference>
<dbReference type="EC" id="2.7.1.-" evidence="12"/>
<dbReference type="Pfam" id="PF03727">
    <property type="entry name" value="Hexokinase_2"/>
    <property type="match status" value="1"/>
</dbReference>
<evidence type="ECO:0000256" key="1">
    <source>
        <dbReference type="ARBA" id="ARBA00004888"/>
    </source>
</evidence>
<dbReference type="AlphaFoldDB" id="A0A7S0JD42"/>
<evidence type="ECO:0000256" key="6">
    <source>
        <dbReference type="ARBA" id="ARBA00022777"/>
    </source>
</evidence>
<comment type="pathway">
    <text evidence="1">Carbohydrate degradation; glycolysis; D-glyceraldehyde 3-phosphate and glycerone phosphate from D-glucose: step 1/4.</text>
</comment>
<dbReference type="GO" id="GO:0001678">
    <property type="term" value="P:intracellular glucose homeostasis"/>
    <property type="evidence" value="ECO:0007669"/>
    <property type="project" value="InterPro"/>
</dbReference>
<dbReference type="FunFam" id="3.30.420.40:FF:000805">
    <property type="entry name" value="Hexokinase-2"/>
    <property type="match status" value="1"/>
</dbReference>
<dbReference type="CDD" id="cd24018">
    <property type="entry name" value="ASKHA_NBD_HK_fungi"/>
    <property type="match status" value="1"/>
</dbReference>
<sequence length="505" mass="53867">MRRGLVRAAAGVAGAAFASRLSTCDAALPDTISQVVIEQRPQREWIEVQQRRLADQFVDWTNTSVAYAAALRTLRGSFALPLANLSEMRDYFANEARAGLVGDKSSLAMLPTYVTKRVTGDERGHFFALDLGGTNFRVLRVTLEGGGVIGQLKQAKYFVPEQIKTGSGENLFGFLADAVAHFVANECGGDPSGPVGFTFSFPVEQTSINAGKLLFWNKGFTASGVEDKDVVSLLQNEFEARGIGLTVKALANDTVGTMEAAAYRTPNATVGVIFGTGTNGAYIEKGSALTKWQGAPCDEMVVNTEWGNLDMTRYMNGHDVQIDGASSNPGRQTFEKMVSGMYLGDLVRVAILSPAVAAGFSIECRQSMSKALQPSGSFATAVMAACEADTSADLSAVERALGEAGVRGSTLRDRVLVREACVCVSTRAARLSAMSVVGLLDRLGEEKQTTVAVDGTVFECYPYFKERMEGCMEEMMGETHARQIDLVLAKDGSGIGAAIIAAIAE</sequence>
<dbReference type="InterPro" id="IPR022672">
    <property type="entry name" value="Hexokinase_N"/>
</dbReference>
<evidence type="ECO:0000256" key="2">
    <source>
        <dbReference type="ARBA" id="ARBA00005028"/>
    </source>
</evidence>
<comment type="pathway">
    <text evidence="2">Carbohydrate metabolism; hexose metabolism.</text>
</comment>
<keyword evidence="4 12" id="KW-0808">Transferase</keyword>
<protein>
    <recommendedName>
        <fullName evidence="12">Phosphotransferase</fullName>
        <ecNumber evidence="12">2.7.1.-</ecNumber>
    </recommendedName>
</protein>
<comment type="catalytic activity">
    <reaction evidence="9">
        <text>a D-hexose + ATP = a D-hexose 6-phosphate + ADP + H(+)</text>
        <dbReference type="Rhea" id="RHEA:22740"/>
        <dbReference type="ChEBI" id="CHEBI:4194"/>
        <dbReference type="ChEBI" id="CHEBI:15378"/>
        <dbReference type="ChEBI" id="CHEBI:30616"/>
        <dbReference type="ChEBI" id="CHEBI:229467"/>
        <dbReference type="ChEBI" id="CHEBI:456216"/>
        <dbReference type="EC" id="2.7.1.1"/>
    </reaction>
    <physiologicalReaction direction="left-to-right" evidence="9">
        <dbReference type="Rhea" id="RHEA:22741"/>
    </physiologicalReaction>
</comment>
<dbReference type="PROSITE" id="PS51748">
    <property type="entry name" value="HEXOKINASE_2"/>
    <property type="match status" value="1"/>
</dbReference>
<evidence type="ECO:0000259" key="14">
    <source>
        <dbReference type="Pfam" id="PF03727"/>
    </source>
</evidence>
<comment type="catalytic activity">
    <reaction evidence="10">
        <text>D-fructose + ATP = D-fructose 6-phosphate + ADP + H(+)</text>
        <dbReference type="Rhea" id="RHEA:16125"/>
        <dbReference type="ChEBI" id="CHEBI:15378"/>
        <dbReference type="ChEBI" id="CHEBI:30616"/>
        <dbReference type="ChEBI" id="CHEBI:37721"/>
        <dbReference type="ChEBI" id="CHEBI:61527"/>
        <dbReference type="ChEBI" id="CHEBI:456216"/>
        <dbReference type="EC" id="2.7.1.1"/>
    </reaction>
    <physiologicalReaction direction="left-to-right" evidence="10">
        <dbReference type="Rhea" id="RHEA:16126"/>
    </physiologicalReaction>
</comment>
<dbReference type="UniPathway" id="UPA00109">
    <property type="reaction ID" value="UER00180"/>
</dbReference>
<organism evidence="15">
    <name type="scientific">Calcidiscus leptoporus</name>
    <dbReference type="NCBI Taxonomy" id="127549"/>
    <lineage>
        <taxon>Eukaryota</taxon>
        <taxon>Haptista</taxon>
        <taxon>Haptophyta</taxon>
        <taxon>Prymnesiophyceae</taxon>
        <taxon>Coccolithales</taxon>
        <taxon>Calcidiscaceae</taxon>
        <taxon>Calcidiscus</taxon>
    </lineage>
</organism>
<name>A0A7S0JD42_9EUKA</name>
<dbReference type="InterPro" id="IPR043129">
    <property type="entry name" value="ATPase_NBD"/>
</dbReference>
<dbReference type="GO" id="GO:0005829">
    <property type="term" value="C:cytosol"/>
    <property type="evidence" value="ECO:0007669"/>
    <property type="project" value="TreeGrafter"/>
</dbReference>
<keyword evidence="6 12" id="KW-0418">Kinase</keyword>
<dbReference type="PANTHER" id="PTHR19443">
    <property type="entry name" value="HEXOKINASE"/>
    <property type="match status" value="1"/>
</dbReference>
<dbReference type="PANTHER" id="PTHR19443:SF16">
    <property type="entry name" value="HEXOKINASE TYPE 1-RELATED"/>
    <property type="match status" value="1"/>
</dbReference>
<keyword evidence="8 12" id="KW-0324">Glycolysis</keyword>
<dbReference type="EMBL" id="HBER01046718">
    <property type="protein sequence ID" value="CAD8548141.1"/>
    <property type="molecule type" value="Transcribed_RNA"/>
</dbReference>
<evidence type="ECO:0000256" key="11">
    <source>
        <dbReference type="ARBA" id="ARBA00048160"/>
    </source>
</evidence>
<dbReference type="GO" id="GO:0006096">
    <property type="term" value="P:glycolytic process"/>
    <property type="evidence" value="ECO:0007669"/>
    <property type="project" value="UniProtKB-UniPathway"/>
</dbReference>
<dbReference type="InterPro" id="IPR022673">
    <property type="entry name" value="Hexokinase_C"/>
</dbReference>
<evidence type="ECO:0000256" key="5">
    <source>
        <dbReference type="ARBA" id="ARBA00022741"/>
    </source>
</evidence>
<dbReference type="GO" id="GO:0004340">
    <property type="term" value="F:glucokinase activity"/>
    <property type="evidence" value="ECO:0007669"/>
    <property type="project" value="TreeGrafter"/>
</dbReference>
<feature type="domain" description="Hexokinase N-terminal" evidence="13">
    <location>
        <begin position="72"/>
        <end position="263"/>
    </location>
</feature>
<comment type="similarity">
    <text evidence="3 12">Belongs to the hexokinase family.</text>
</comment>
<dbReference type="GO" id="GO:0008865">
    <property type="term" value="F:fructokinase activity"/>
    <property type="evidence" value="ECO:0007669"/>
    <property type="project" value="TreeGrafter"/>
</dbReference>
<evidence type="ECO:0000256" key="4">
    <source>
        <dbReference type="ARBA" id="ARBA00022679"/>
    </source>
</evidence>
<dbReference type="Gene3D" id="3.40.367.20">
    <property type="match status" value="1"/>
</dbReference>
<keyword evidence="5 12" id="KW-0547">Nucleotide-binding</keyword>
<dbReference type="Pfam" id="PF00349">
    <property type="entry name" value="Hexokinase_1"/>
    <property type="match status" value="1"/>
</dbReference>
<dbReference type="GO" id="GO:0005739">
    <property type="term" value="C:mitochondrion"/>
    <property type="evidence" value="ECO:0007669"/>
    <property type="project" value="TreeGrafter"/>
</dbReference>
<evidence type="ECO:0000256" key="7">
    <source>
        <dbReference type="ARBA" id="ARBA00022840"/>
    </source>
</evidence>
<evidence type="ECO:0000256" key="10">
    <source>
        <dbReference type="ARBA" id="ARBA00047905"/>
    </source>
</evidence>
<evidence type="ECO:0000256" key="12">
    <source>
        <dbReference type="RuleBase" id="RU362007"/>
    </source>
</evidence>
<evidence type="ECO:0000256" key="3">
    <source>
        <dbReference type="ARBA" id="ARBA00009225"/>
    </source>
</evidence>